<organism evidence="2 3">
    <name type="scientific">Euplotes crassus</name>
    <dbReference type="NCBI Taxonomy" id="5936"/>
    <lineage>
        <taxon>Eukaryota</taxon>
        <taxon>Sar</taxon>
        <taxon>Alveolata</taxon>
        <taxon>Ciliophora</taxon>
        <taxon>Intramacronucleata</taxon>
        <taxon>Spirotrichea</taxon>
        <taxon>Hypotrichia</taxon>
        <taxon>Euplotida</taxon>
        <taxon>Euplotidae</taxon>
        <taxon>Moneuplotes</taxon>
    </lineage>
</organism>
<sequence length="356" mass="40994">MEPIYTVSQNIEQINLLCDLLTTCFSDSKIELSGINVIMDENTINYWEKLVTTLNKCILAEEVYTKIDVPKLAQFAQILAQKAKQLQSWTFEHKCGAIKIELDDQEADESKTTDLKKKINEFSKKNFSFIPMVSVLRRLLKKINKDTEKKQMEILEEKLANTESEANFQSQEMAKEDSSQNLRKKPESKGVSVMLCDCNGTIHAFNKVTPKMFHVSGELLKGKNFFKLMSAYSRRFCYETYGNSIFKTFKQSSKSLRYSLPHMDDVDSENFFVLTSKFTLVNPKKGSKMKSNQFMIRVCSRPSSKESTEKMYRSYTQARKEIREEDAMNAHFLDGSPAFNAPSMQLHSGILPQNHF</sequence>
<feature type="compositionally biased region" description="Basic and acidic residues" evidence="1">
    <location>
        <begin position="173"/>
        <end position="185"/>
    </location>
</feature>
<dbReference type="Proteomes" id="UP001295684">
    <property type="component" value="Unassembled WGS sequence"/>
</dbReference>
<evidence type="ECO:0000256" key="1">
    <source>
        <dbReference type="SAM" id="MobiDB-lite"/>
    </source>
</evidence>
<keyword evidence="3" id="KW-1185">Reference proteome</keyword>
<dbReference type="EMBL" id="CAMPGE010013097">
    <property type="protein sequence ID" value="CAI2371840.1"/>
    <property type="molecule type" value="Genomic_DNA"/>
</dbReference>
<feature type="region of interest" description="Disordered" evidence="1">
    <location>
        <begin position="163"/>
        <end position="185"/>
    </location>
</feature>
<evidence type="ECO:0000313" key="2">
    <source>
        <dbReference type="EMBL" id="CAI2371840.1"/>
    </source>
</evidence>
<evidence type="ECO:0000313" key="3">
    <source>
        <dbReference type="Proteomes" id="UP001295684"/>
    </source>
</evidence>
<comment type="caution">
    <text evidence="2">The sequence shown here is derived from an EMBL/GenBank/DDBJ whole genome shotgun (WGS) entry which is preliminary data.</text>
</comment>
<dbReference type="AlphaFoldDB" id="A0AAD1URD3"/>
<accession>A0AAD1URD3</accession>
<protein>
    <submittedName>
        <fullName evidence="2">Uncharacterized protein</fullName>
    </submittedName>
</protein>
<name>A0AAD1URD3_EUPCR</name>
<feature type="compositionally biased region" description="Polar residues" evidence="1">
    <location>
        <begin position="163"/>
        <end position="172"/>
    </location>
</feature>
<proteinExistence type="predicted"/>
<reference evidence="2" key="1">
    <citation type="submission" date="2023-07" db="EMBL/GenBank/DDBJ databases">
        <authorList>
            <consortium name="AG Swart"/>
            <person name="Singh M."/>
            <person name="Singh A."/>
            <person name="Seah K."/>
            <person name="Emmerich C."/>
        </authorList>
    </citation>
    <scope>NUCLEOTIDE SEQUENCE</scope>
    <source>
        <strain evidence="2">DP1</strain>
    </source>
</reference>
<gene>
    <name evidence="2" type="ORF">ECRASSUSDP1_LOCUS13165</name>
</gene>